<dbReference type="InterPro" id="IPR016130">
    <property type="entry name" value="Tyr_Pase_AS"/>
</dbReference>
<dbReference type="PANTHER" id="PTHR10807">
    <property type="entry name" value="MYOTUBULARIN-RELATED"/>
    <property type="match status" value="1"/>
</dbReference>
<feature type="active site" description="Phosphocysteine intermediate" evidence="3">
    <location>
        <position position="347"/>
    </location>
</feature>
<keyword evidence="2" id="KW-0443">Lipid metabolism</keyword>
<feature type="binding site" evidence="4">
    <location>
        <begin position="286"/>
        <end position="287"/>
    </location>
    <ligand>
        <name>substrate</name>
    </ligand>
</feature>
<dbReference type="GO" id="GO:0004438">
    <property type="term" value="F:phosphatidylinositol-3-phosphate phosphatase activity"/>
    <property type="evidence" value="ECO:0007669"/>
    <property type="project" value="TreeGrafter"/>
</dbReference>
<dbReference type="CDD" id="cd14507">
    <property type="entry name" value="PTP-MTM-like"/>
    <property type="match status" value="1"/>
</dbReference>
<feature type="binding site" evidence="4">
    <location>
        <begin position="347"/>
        <end position="353"/>
    </location>
    <ligand>
        <name>substrate</name>
    </ligand>
</feature>
<reference evidence="7" key="1">
    <citation type="submission" date="2017-02" db="UniProtKB">
        <authorList>
            <consortium name="WormBaseParasite"/>
        </authorList>
    </citation>
    <scope>IDENTIFICATION</scope>
</reference>
<evidence type="ECO:0000259" key="5">
    <source>
        <dbReference type="PROSITE" id="PS51339"/>
    </source>
</evidence>
<dbReference type="SMART" id="SM00404">
    <property type="entry name" value="PTPc_motif"/>
    <property type="match status" value="1"/>
</dbReference>
<keyword evidence="6" id="KW-1185">Reference proteome</keyword>
<proteinExistence type="inferred from homology"/>
<dbReference type="InterPro" id="IPR010569">
    <property type="entry name" value="Myotubularin-like_Pase_dom"/>
</dbReference>
<evidence type="ECO:0000313" key="6">
    <source>
        <dbReference type="Proteomes" id="UP000046393"/>
    </source>
</evidence>
<feature type="binding site" evidence="4">
    <location>
        <begin position="261"/>
        <end position="264"/>
    </location>
    <ligand>
        <name>substrate</name>
    </ligand>
</feature>
<evidence type="ECO:0000256" key="3">
    <source>
        <dbReference type="PIRSR" id="PIRSR630564-1"/>
    </source>
</evidence>
<dbReference type="InterPro" id="IPR030564">
    <property type="entry name" value="Myotubularin"/>
</dbReference>
<dbReference type="WBParaSite" id="SMUV_0000057001-mRNA-1">
    <property type="protein sequence ID" value="SMUV_0000057001-mRNA-1"/>
    <property type="gene ID" value="SMUV_0000057001"/>
</dbReference>
<dbReference type="PANTHER" id="PTHR10807:SF129">
    <property type="entry name" value="MYOTUBULARIN-RELATED PROTEIN 3"/>
    <property type="match status" value="1"/>
</dbReference>
<evidence type="ECO:0000313" key="7">
    <source>
        <dbReference type="WBParaSite" id="SMUV_0000057001-mRNA-1"/>
    </source>
</evidence>
<sequence length="705" mass="81169">YFVYIKDVVEIELPVPKICGEIVESSVEIDGGELYLTNYRIVVTEGRKHGIACIPIVGVESVEARDTCGLQITCKYGRIYKLVEITLLNNESTCEWYKRLSQKTVTSRSIGDIFAWQFAKIAKARADWLNAAEGVVDSSAKNEFKRLDYPDDKWRVSTANHGFRICDSYPEELVVPLAVSDDDLRLCAEARTLSRFPVAVWYYKKKETVLMRSSQPRVGIFSYRYEHDEQLMECARVTPSNSQNTTLLIIDARSYTAALGNRAKGGGVELPDYYKETEVEYMSLPNIHNIRYAFHQLRSVLENKYDLQFHMSLQSTNWFPYLYSLMESAYRCVRALCDEGRSVLVHCSDGWDRTTQITTLAKIIADPYYRTFKGFRELIQRDWIDFGHKFSDRLGLLNLNPNEVSPVFLQWLDCVYQLHHQNINAFQFSISFLVLFIHFKTQLALHAYSGLFGTFLWNSLFDRKKYQHEVEAETLSAWSYFCESNPEYINIMYSNQASRGRLRRLNGLVDLVLWKELYMCTRIEDIINEPDTKEAGSMYGDSLRNSFYRSHSEQSLTNIDGLMHNSVVITSPVFVLQTSEVDDEDIFGVVEDQKFPSCSYDSESQFSKLVDVSGLSKVDDQMEQIRQLMQKTLKDKESEMLREFERTQLQQERTTEIDNPVLATTSAGPADNKNRCSSMVCNIKYNGLSDRKGQSVGSLLLLTMT</sequence>
<evidence type="ECO:0000256" key="2">
    <source>
        <dbReference type="ARBA" id="ARBA00023098"/>
    </source>
</evidence>
<protein>
    <submittedName>
        <fullName evidence="7">Phosphatidylinositol-3-phosphatase</fullName>
    </submittedName>
</protein>
<dbReference type="STRING" id="451379.A0A0N5A906"/>
<dbReference type="AlphaFoldDB" id="A0A0N5A906"/>
<dbReference type="InterPro" id="IPR029021">
    <property type="entry name" value="Prot-tyrosine_phosphatase-like"/>
</dbReference>
<dbReference type="GO" id="GO:0005737">
    <property type="term" value="C:cytoplasm"/>
    <property type="evidence" value="ECO:0007669"/>
    <property type="project" value="TreeGrafter"/>
</dbReference>
<dbReference type="GO" id="GO:0046856">
    <property type="term" value="P:phosphatidylinositol dephosphorylation"/>
    <property type="evidence" value="ECO:0007669"/>
    <property type="project" value="TreeGrafter"/>
</dbReference>
<evidence type="ECO:0000256" key="4">
    <source>
        <dbReference type="PIRSR" id="PIRSR630564-2"/>
    </source>
</evidence>
<dbReference type="SUPFAM" id="SSF52799">
    <property type="entry name" value="(Phosphotyrosine protein) phosphatases II"/>
    <property type="match status" value="1"/>
</dbReference>
<dbReference type="InterPro" id="IPR003595">
    <property type="entry name" value="Tyr_Pase_cat"/>
</dbReference>
<evidence type="ECO:0000256" key="1">
    <source>
        <dbReference type="ARBA" id="ARBA00007471"/>
    </source>
</evidence>
<dbReference type="GO" id="GO:0106018">
    <property type="term" value="F:phosphatidylinositol-3,5-bisphosphate phosphatase activity"/>
    <property type="evidence" value="ECO:0007669"/>
    <property type="project" value="TreeGrafter"/>
</dbReference>
<dbReference type="PROSITE" id="PS00383">
    <property type="entry name" value="TYR_PHOSPHATASE_1"/>
    <property type="match status" value="1"/>
</dbReference>
<name>A0A0N5A906_9BILA</name>
<feature type="domain" description="Myotubularin phosphatase" evidence="5">
    <location>
        <begin position="134"/>
        <end position="518"/>
    </location>
</feature>
<dbReference type="PROSITE" id="PS51339">
    <property type="entry name" value="PPASE_MYOTUBULARIN"/>
    <property type="match status" value="1"/>
</dbReference>
<organism evidence="6 7">
    <name type="scientific">Syphacia muris</name>
    <dbReference type="NCBI Taxonomy" id="451379"/>
    <lineage>
        <taxon>Eukaryota</taxon>
        <taxon>Metazoa</taxon>
        <taxon>Ecdysozoa</taxon>
        <taxon>Nematoda</taxon>
        <taxon>Chromadorea</taxon>
        <taxon>Rhabditida</taxon>
        <taxon>Spirurina</taxon>
        <taxon>Oxyuridomorpha</taxon>
        <taxon>Oxyuroidea</taxon>
        <taxon>Oxyuridae</taxon>
        <taxon>Syphacia</taxon>
    </lineage>
</organism>
<dbReference type="Proteomes" id="UP000046393">
    <property type="component" value="Unplaced"/>
</dbReference>
<dbReference type="Pfam" id="PF06602">
    <property type="entry name" value="Myotub-related"/>
    <property type="match status" value="1"/>
</dbReference>
<comment type="similarity">
    <text evidence="1">Belongs to the protein-tyrosine phosphatase family. Non-receptor class myotubularin subfamily.</text>
</comment>
<accession>A0A0N5A906</accession>